<reference evidence="3" key="1">
    <citation type="submission" date="2016-05" db="EMBL/GenBank/DDBJ databases">
        <authorList>
            <person name="Naeem Raeece"/>
        </authorList>
    </citation>
    <scope>NUCLEOTIDE SEQUENCE [LARGE SCALE GENOMIC DNA]</scope>
</reference>
<evidence type="ECO:0000259" key="1">
    <source>
        <dbReference type="Pfam" id="PF12319"/>
    </source>
</evidence>
<organism evidence="2 3">
    <name type="scientific">Plasmodium ovale wallikeri</name>
    <dbReference type="NCBI Taxonomy" id="864142"/>
    <lineage>
        <taxon>Eukaryota</taxon>
        <taxon>Sar</taxon>
        <taxon>Alveolata</taxon>
        <taxon>Apicomplexa</taxon>
        <taxon>Aconoidasida</taxon>
        <taxon>Haemosporida</taxon>
        <taxon>Plasmodiidae</taxon>
        <taxon>Plasmodium</taxon>
        <taxon>Plasmodium (Plasmodium)</taxon>
    </lineage>
</organism>
<proteinExistence type="predicted"/>
<protein>
    <submittedName>
        <fullName evidence="2">PIR Superfamily Protein</fullName>
    </submittedName>
</protein>
<dbReference type="Proteomes" id="UP000078555">
    <property type="component" value="Unassembled WGS sequence"/>
</dbReference>
<dbReference type="InterPro" id="IPR022089">
    <property type="entry name" value="Plasmodium-antigen_C"/>
</dbReference>
<dbReference type="AlphaFoldDB" id="A0A1A9AH87"/>
<evidence type="ECO:0000313" key="2">
    <source>
        <dbReference type="EMBL" id="SBT55460.1"/>
    </source>
</evidence>
<gene>
    <name evidence="2" type="ORF">POVWA1_070180</name>
</gene>
<name>A0A1A9AH87_PLAOA</name>
<accession>A0A1A9AH87</accession>
<dbReference type="EMBL" id="FLRD01000699">
    <property type="protein sequence ID" value="SBT55460.1"/>
    <property type="molecule type" value="Genomic_DNA"/>
</dbReference>
<keyword evidence="3" id="KW-1185">Reference proteome</keyword>
<feature type="domain" description="Tryptophan/threonine-rich plasmodium antigen C-terminal" evidence="1">
    <location>
        <begin position="40"/>
        <end position="207"/>
    </location>
</feature>
<dbReference type="Pfam" id="PF12319">
    <property type="entry name" value="TryThrA_C"/>
    <property type="match status" value="1"/>
</dbReference>
<sequence>MEGLVRCKITPPLCKRLDENGHITHKYLQQKLIDVYEKEHKKKKEWENWFDKQKKIITEDLEYKKNQWLQESEHSWEEYIWLLWFKKKGLDYLKKDYQKWLKSRLTDYNKLMKKTLLQHNTKYQEEWCTLPGKAEVADYWNKWYMWGLQSDVNYPLISRKYCLWLGRTTGEKNEWTKFIQGSGKTYMGEKCPSLQDFLSEKNDFFRHCTYPDGKTVKNDPFSYYDCYFLNYWLNDKLRENVSNDSIMVEEFYEEIKNKDKNFFSKTNDLEAYLHVIDPTVLENMKLLYKLYDNAVNIMSIINTQNYTDEEEKNKYHKSCSEYTNECDKKYKEAMDRCFNSNDDFYNALKNFKDAYDIIAKPISNESNACYSGNFLYFPEYDPVPEKEKEKRIMTIKISSILSVLSLTLPLIYKFTPFGPFLRAKINMVKDRWMNPDKNGEELLPLSTDIEDIIFDNENYNIGYYSETN</sequence>
<evidence type="ECO:0000313" key="3">
    <source>
        <dbReference type="Proteomes" id="UP000078555"/>
    </source>
</evidence>